<dbReference type="Gene3D" id="3.40.50.880">
    <property type="match status" value="1"/>
</dbReference>
<organism evidence="1">
    <name type="scientific">freshwater metagenome</name>
    <dbReference type="NCBI Taxonomy" id="449393"/>
    <lineage>
        <taxon>unclassified sequences</taxon>
        <taxon>metagenomes</taxon>
        <taxon>ecological metagenomes</taxon>
    </lineage>
</organism>
<dbReference type="GO" id="GO:0005524">
    <property type="term" value="F:ATP binding"/>
    <property type="evidence" value="ECO:0007669"/>
    <property type="project" value="InterPro"/>
</dbReference>
<dbReference type="SUPFAM" id="SSF52317">
    <property type="entry name" value="Class I glutamine amidotransferase-like"/>
    <property type="match status" value="1"/>
</dbReference>
<evidence type="ECO:0008006" key="2">
    <source>
        <dbReference type="Google" id="ProtNLM"/>
    </source>
</evidence>
<dbReference type="EMBL" id="JNSL01000137">
    <property type="protein sequence ID" value="KGA14752.1"/>
    <property type="molecule type" value="Genomic_DNA"/>
</dbReference>
<name>A0A094PUC5_9ZZZZ</name>
<dbReference type="AlphaFoldDB" id="A0A094PUC5"/>
<reference evidence="1" key="1">
    <citation type="submission" date="2014-06" db="EMBL/GenBank/DDBJ databases">
        <title>Key roles for freshwater Actinobacteria revealed by deep metagenomic sequencing.</title>
        <authorList>
            <person name="Ghai R."/>
            <person name="Mizuno C.M."/>
            <person name="Picazo A."/>
            <person name="Camacho A."/>
            <person name="Rodriguez-Valera F."/>
        </authorList>
    </citation>
    <scope>NUCLEOTIDE SEQUENCE</scope>
</reference>
<evidence type="ECO:0000313" key="1">
    <source>
        <dbReference type="EMBL" id="KGA14752.1"/>
    </source>
</evidence>
<gene>
    <name evidence="1" type="ORF">GM51_16535</name>
</gene>
<dbReference type="Gene3D" id="1.20.120.1910">
    <property type="entry name" value="Cysteine-tRNA ligase, C-terminal anti-codon recognition domain"/>
    <property type="match status" value="1"/>
</dbReference>
<dbReference type="InterPro" id="IPR009080">
    <property type="entry name" value="tRNAsynth_Ia_anticodon-bd"/>
</dbReference>
<dbReference type="SUPFAM" id="SSF47323">
    <property type="entry name" value="Anticodon-binding domain of a subclass of class I aminoacyl-tRNA synthetases"/>
    <property type="match status" value="1"/>
</dbReference>
<proteinExistence type="predicted"/>
<dbReference type="GO" id="GO:0006418">
    <property type="term" value="P:tRNA aminoacylation for protein translation"/>
    <property type="evidence" value="ECO:0007669"/>
    <property type="project" value="InterPro"/>
</dbReference>
<protein>
    <recommendedName>
        <fullName evidence="2">Cysteinyl-tRNA synthetase</fullName>
    </recommendedName>
</protein>
<sequence length="433" mass="46981">MCKRTDHQLQERFLLMSTSPRILTIMGSGETAPTMMKHHRELIARFSGTPKAVVLDTPYGFQENASDLASKAVEYFRKSVGYPIDIAGLTRLHDEDTLVIEQGLSRVRLADYVFAGPGSPTYALRQWAGTSVPDIVRGKMRTGGAVTFASAAALTLGRYTVPVYEIYKVGNDPYWLEGLDVLGEIGLNVAVIPHYDNAEGGHHDTRFCYMGERRLAMLEEQLPADAHVIGVDEHTGVILDLDSNTATVIGNSTITVRIKGRSTIHNAGDVISIDALRDPATGATNIPIHVTEAPEAKTEAHKDSTSLANDTQNAERSFNEAMTAGDAAGAARAVLSLESAIHAWSADTLQGEEMDNAHAALRSMIVRLGDAAVGGLADPRDALDPIMNVLLELRSAVRTDKRYDLSDLIRDRLAAVKIEVRDTPQGVEWVINS</sequence>
<dbReference type="InterPro" id="IPR029062">
    <property type="entry name" value="Class_I_gatase-like"/>
</dbReference>
<dbReference type="GO" id="GO:0004812">
    <property type="term" value="F:aminoacyl-tRNA ligase activity"/>
    <property type="evidence" value="ECO:0007669"/>
    <property type="project" value="InterPro"/>
</dbReference>
<comment type="caution">
    <text evidence="1">The sequence shown here is derived from an EMBL/GenBank/DDBJ whole genome shotgun (WGS) entry which is preliminary data.</text>
</comment>
<accession>A0A094PUC5</accession>